<dbReference type="PRINTS" id="PR01908">
    <property type="entry name" value="ADSPHPHTASE"/>
</dbReference>
<evidence type="ECO:0000256" key="5">
    <source>
        <dbReference type="ARBA" id="ARBA00048336"/>
    </source>
</evidence>
<dbReference type="PROSITE" id="PS50054">
    <property type="entry name" value="TYR_PHOSPHATASE_DUAL"/>
    <property type="match status" value="1"/>
</dbReference>
<dbReference type="GO" id="GO:0005737">
    <property type="term" value="C:cytoplasm"/>
    <property type="evidence" value="ECO:0007669"/>
    <property type="project" value="TreeGrafter"/>
</dbReference>
<feature type="domain" description="Tyrosine-protein phosphatase" evidence="6">
    <location>
        <begin position="59"/>
        <end position="199"/>
    </location>
</feature>
<dbReference type="GO" id="GO:0004722">
    <property type="term" value="F:protein serine/threonine phosphatase activity"/>
    <property type="evidence" value="ECO:0007669"/>
    <property type="project" value="UniProtKB-EC"/>
</dbReference>
<dbReference type="SUPFAM" id="SSF52799">
    <property type="entry name" value="(Phosphotyrosine protein) phosphatases II"/>
    <property type="match status" value="1"/>
</dbReference>
<dbReference type="InterPro" id="IPR000387">
    <property type="entry name" value="Tyr_Pase_dom"/>
</dbReference>
<dbReference type="Proteomes" id="UP001347796">
    <property type="component" value="Unassembled WGS sequence"/>
</dbReference>
<keyword evidence="4" id="KW-0904">Protein phosphatase</keyword>
<dbReference type="InterPro" id="IPR020422">
    <property type="entry name" value="TYR_PHOSPHATASE_DUAL_dom"/>
</dbReference>
<dbReference type="PANTHER" id="PTHR46377:SF1">
    <property type="entry name" value="DUAL SPECIFICITY PROTEIN PHOSPHATASE 19"/>
    <property type="match status" value="1"/>
</dbReference>
<dbReference type="InterPro" id="IPR000340">
    <property type="entry name" value="Dual-sp_phosphatase_cat-dom"/>
</dbReference>
<name>A0AAN8IVN9_PATCE</name>
<evidence type="ECO:0000259" key="7">
    <source>
        <dbReference type="PROSITE" id="PS50056"/>
    </source>
</evidence>
<evidence type="ECO:0000259" key="6">
    <source>
        <dbReference type="PROSITE" id="PS50054"/>
    </source>
</evidence>
<comment type="caution">
    <text evidence="8">The sequence shown here is derived from an EMBL/GenBank/DDBJ whole genome shotgun (WGS) entry which is preliminary data.</text>
</comment>
<dbReference type="PANTHER" id="PTHR46377">
    <property type="entry name" value="DUAL SPECIFICITY PROTEIN PHOSPHATASE 19"/>
    <property type="match status" value="1"/>
</dbReference>
<evidence type="ECO:0000256" key="3">
    <source>
        <dbReference type="ARBA" id="ARBA00022801"/>
    </source>
</evidence>
<evidence type="ECO:0000256" key="2">
    <source>
        <dbReference type="ARBA" id="ARBA00013081"/>
    </source>
</evidence>
<comment type="catalytic activity">
    <reaction evidence="5">
        <text>O-phospho-L-threonyl-[protein] + H2O = L-threonyl-[protein] + phosphate</text>
        <dbReference type="Rhea" id="RHEA:47004"/>
        <dbReference type="Rhea" id="RHEA-COMP:11060"/>
        <dbReference type="Rhea" id="RHEA-COMP:11605"/>
        <dbReference type="ChEBI" id="CHEBI:15377"/>
        <dbReference type="ChEBI" id="CHEBI:30013"/>
        <dbReference type="ChEBI" id="CHEBI:43474"/>
        <dbReference type="ChEBI" id="CHEBI:61977"/>
        <dbReference type="EC" id="3.1.3.16"/>
    </reaction>
</comment>
<dbReference type="PROSITE" id="PS50056">
    <property type="entry name" value="TYR_PHOSPHATASE_2"/>
    <property type="match status" value="1"/>
</dbReference>
<dbReference type="FunFam" id="3.90.190.10:FF:000004">
    <property type="entry name" value="Protein phosphatase Slingshot homolog 2"/>
    <property type="match status" value="1"/>
</dbReference>
<evidence type="ECO:0000313" key="9">
    <source>
        <dbReference type="Proteomes" id="UP001347796"/>
    </source>
</evidence>
<evidence type="ECO:0000256" key="4">
    <source>
        <dbReference type="ARBA" id="ARBA00022912"/>
    </source>
</evidence>
<dbReference type="Gene3D" id="3.90.190.10">
    <property type="entry name" value="Protein tyrosine phosphatase superfamily"/>
    <property type="match status" value="1"/>
</dbReference>
<comment type="similarity">
    <text evidence="1">Belongs to the protein-tyrosine phosphatase family.</text>
</comment>
<accession>A0AAN8IVN9</accession>
<dbReference type="Pfam" id="PF00782">
    <property type="entry name" value="DSPc"/>
    <property type="match status" value="1"/>
</dbReference>
<dbReference type="InterPro" id="IPR029021">
    <property type="entry name" value="Prot-tyrosine_phosphatase-like"/>
</dbReference>
<dbReference type="GO" id="GO:0008579">
    <property type="term" value="F:JUN kinase phosphatase activity"/>
    <property type="evidence" value="ECO:0007669"/>
    <property type="project" value="TreeGrafter"/>
</dbReference>
<protein>
    <recommendedName>
        <fullName evidence="2">protein-serine/threonine phosphatase</fullName>
        <ecNumber evidence="2">3.1.3.16</ecNumber>
    </recommendedName>
</protein>
<evidence type="ECO:0000256" key="1">
    <source>
        <dbReference type="ARBA" id="ARBA00009580"/>
    </source>
</evidence>
<keyword evidence="9" id="KW-1185">Reference proteome</keyword>
<reference evidence="8 9" key="1">
    <citation type="submission" date="2024-01" db="EMBL/GenBank/DDBJ databases">
        <title>The genome of the rayed Mediterranean limpet Patella caerulea (Linnaeus, 1758).</title>
        <authorList>
            <person name="Anh-Thu Weber A."/>
            <person name="Halstead-Nussloch G."/>
        </authorList>
    </citation>
    <scope>NUCLEOTIDE SEQUENCE [LARGE SCALE GENOMIC DNA]</scope>
    <source>
        <strain evidence="8">AATW-2023a</strain>
        <tissue evidence="8">Whole specimen</tissue>
    </source>
</reference>
<proteinExistence type="inferred from homology"/>
<feature type="domain" description="Tyrosine specific protein phosphatases" evidence="7">
    <location>
        <begin position="120"/>
        <end position="180"/>
    </location>
</feature>
<dbReference type="EMBL" id="JAZGQO010000021">
    <property type="protein sequence ID" value="KAK6166320.1"/>
    <property type="molecule type" value="Genomic_DNA"/>
</dbReference>
<organism evidence="8 9">
    <name type="scientific">Patella caerulea</name>
    <name type="common">Rayed Mediterranean limpet</name>
    <dbReference type="NCBI Taxonomy" id="87958"/>
    <lineage>
        <taxon>Eukaryota</taxon>
        <taxon>Metazoa</taxon>
        <taxon>Spiralia</taxon>
        <taxon>Lophotrochozoa</taxon>
        <taxon>Mollusca</taxon>
        <taxon>Gastropoda</taxon>
        <taxon>Patellogastropoda</taxon>
        <taxon>Patelloidea</taxon>
        <taxon>Patellidae</taxon>
        <taxon>Patella</taxon>
    </lineage>
</organism>
<dbReference type="AlphaFoldDB" id="A0AAN8IVN9"/>
<dbReference type="EC" id="3.1.3.16" evidence="2"/>
<evidence type="ECO:0000313" key="8">
    <source>
        <dbReference type="EMBL" id="KAK6166320.1"/>
    </source>
</evidence>
<keyword evidence="3" id="KW-0378">Hydrolase</keyword>
<dbReference type="SMART" id="SM00195">
    <property type="entry name" value="DSPc"/>
    <property type="match status" value="1"/>
</dbReference>
<gene>
    <name evidence="8" type="ORF">SNE40_023045</name>
</gene>
<sequence>MLAAIQDFKKSNLKSTETKVHTVDGRVYSEKKDDSGRTVVTQLDTGQQGFIGDVREDLQVGAVLPGLIIGSQDVAHNAELLEKHSVTHVLNAASFVDNIFSDKLTYKNFNIYDRPETDITVYFDEAHTFIEKGRKSGCVLVHCNAGVSRAATLVISYLMKFNKMNFQEAYDYLKEKRPAIRPNDGFVHQLKQYEIHLKEHTK</sequence>